<evidence type="ECO:0000256" key="8">
    <source>
        <dbReference type="ARBA" id="ARBA00023274"/>
    </source>
</evidence>
<evidence type="ECO:0000256" key="5">
    <source>
        <dbReference type="ARBA" id="ARBA00022664"/>
    </source>
</evidence>
<sequence>MTTFSVPLKVLYDAIGTVVSLEVANGSVYTGTLSQLEDNMNVLLTKAQKTSKSGRVENMASVLVRGSHIVFFQLPDALRAGPALLKAGTIVPSALDARGEGKGFGERRTVKRGRA</sequence>
<proteinExistence type="inferred from homology"/>
<dbReference type="GO" id="GO:0005681">
    <property type="term" value="C:spliceosomal complex"/>
    <property type="evidence" value="ECO:0007669"/>
    <property type="project" value="InterPro"/>
</dbReference>
<dbReference type="GO" id="GO:0005829">
    <property type="term" value="C:cytosol"/>
    <property type="evidence" value="ECO:0007669"/>
    <property type="project" value="UniProtKB-SubCell"/>
</dbReference>
<gene>
    <name evidence="11" type="ORF">TVY486_0400620</name>
</gene>
<dbReference type="FunFam" id="2.30.30.100:FF:000058">
    <property type="entry name" value="Small nuclear ribonucleoprotein Sm D3"/>
    <property type="match status" value="1"/>
</dbReference>
<keyword evidence="5 9" id="KW-0507">mRNA processing</keyword>
<dbReference type="VEuPathDB" id="TriTrypDB:TvY486_0400620"/>
<reference evidence="11" key="1">
    <citation type="journal article" date="2012" name="Proc. Natl. Acad. Sci. U.S.A.">
        <title>Antigenic diversity is generated by distinct evolutionary mechanisms in African trypanosome species.</title>
        <authorList>
            <person name="Jackson A.P."/>
            <person name="Berry A."/>
            <person name="Aslett M."/>
            <person name="Allison H.C."/>
            <person name="Burton P."/>
            <person name="Vavrova-Anderson J."/>
            <person name="Brown R."/>
            <person name="Browne H."/>
            <person name="Corton N."/>
            <person name="Hauser H."/>
            <person name="Gamble J."/>
            <person name="Gilderthorp R."/>
            <person name="Marcello L."/>
            <person name="McQuillan J."/>
            <person name="Otto T.D."/>
            <person name="Quail M.A."/>
            <person name="Sanders M.J."/>
            <person name="van Tonder A."/>
            <person name="Ginger M.L."/>
            <person name="Field M.C."/>
            <person name="Barry J.D."/>
            <person name="Hertz-Fowler C."/>
            <person name="Berriman M."/>
        </authorList>
    </citation>
    <scope>NUCLEOTIDE SEQUENCE</scope>
    <source>
        <strain evidence="11">Y486</strain>
    </source>
</reference>
<organism evidence="11">
    <name type="scientific">Trypanosoma vivax (strain Y486)</name>
    <dbReference type="NCBI Taxonomy" id="1055687"/>
    <lineage>
        <taxon>Eukaryota</taxon>
        <taxon>Discoba</taxon>
        <taxon>Euglenozoa</taxon>
        <taxon>Kinetoplastea</taxon>
        <taxon>Metakinetoplastina</taxon>
        <taxon>Trypanosomatida</taxon>
        <taxon>Trypanosomatidae</taxon>
        <taxon>Trypanosoma</taxon>
        <taxon>Duttonella</taxon>
    </lineage>
</organism>
<dbReference type="EMBL" id="HE573020">
    <property type="protein sequence ID" value="CCC47397.1"/>
    <property type="molecule type" value="Genomic_DNA"/>
</dbReference>
<evidence type="ECO:0000256" key="2">
    <source>
        <dbReference type="ARBA" id="ARBA00004514"/>
    </source>
</evidence>
<keyword evidence="6 9" id="KW-0508">mRNA splicing</keyword>
<feature type="domain" description="Sm" evidence="10">
    <location>
        <begin position="6"/>
        <end position="78"/>
    </location>
</feature>
<dbReference type="InterPro" id="IPR034099">
    <property type="entry name" value="SmD3"/>
</dbReference>
<dbReference type="CDD" id="cd01721">
    <property type="entry name" value="Sm_D3"/>
    <property type="match status" value="1"/>
</dbReference>
<protein>
    <recommendedName>
        <fullName evidence="9">Small nuclear ribonucleoprotein Sm D3</fullName>
        <shortName evidence="9">Sm-D3</shortName>
    </recommendedName>
    <alternativeName>
        <fullName evidence="9">snRNP core protein D3</fullName>
    </alternativeName>
</protein>
<dbReference type="AlphaFoldDB" id="G0TTW4"/>
<evidence type="ECO:0000256" key="1">
    <source>
        <dbReference type="ARBA" id="ARBA00004123"/>
    </source>
</evidence>
<dbReference type="InterPro" id="IPR047575">
    <property type="entry name" value="Sm"/>
</dbReference>
<evidence type="ECO:0000313" key="11">
    <source>
        <dbReference type="EMBL" id="CCC47397.1"/>
    </source>
</evidence>
<accession>G0TTW4</accession>
<keyword evidence="4" id="KW-0963">Cytoplasm</keyword>
<dbReference type="SUPFAM" id="SSF50182">
    <property type="entry name" value="Sm-like ribonucleoproteins"/>
    <property type="match status" value="1"/>
</dbReference>
<dbReference type="Pfam" id="PF01423">
    <property type="entry name" value="LSM"/>
    <property type="match status" value="1"/>
</dbReference>
<name>G0TTW4_TRYVY</name>
<evidence type="ECO:0000256" key="4">
    <source>
        <dbReference type="ARBA" id="ARBA00022490"/>
    </source>
</evidence>
<evidence type="ECO:0000256" key="3">
    <source>
        <dbReference type="ARBA" id="ARBA00008146"/>
    </source>
</evidence>
<comment type="similarity">
    <text evidence="3 9">Belongs to the snRNP core protein family.</text>
</comment>
<dbReference type="InterPro" id="IPR027141">
    <property type="entry name" value="LSm4/Sm_D1/D3"/>
</dbReference>
<dbReference type="Gene3D" id="2.30.30.100">
    <property type="match status" value="1"/>
</dbReference>
<evidence type="ECO:0000256" key="9">
    <source>
        <dbReference type="RuleBase" id="RU365050"/>
    </source>
</evidence>
<comment type="subcellular location">
    <subcellularLocation>
        <location evidence="2">Cytoplasm</location>
        <location evidence="2">Cytosol</location>
    </subcellularLocation>
    <subcellularLocation>
        <location evidence="1 9">Nucleus</location>
    </subcellularLocation>
</comment>
<dbReference type="PANTHER" id="PTHR23338">
    <property type="entry name" value="SMALL NUCLEAR RIBONUCLEOPROTEIN SM"/>
    <property type="match status" value="1"/>
</dbReference>
<dbReference type="GO" id="GO:0003723">
    <property type="term" value="F:RNA binding"/>
    <property type="evidence" value="ECO:0007669"/>
    <property type="project" value="InterPro"/>
</dbReference>
<dbReference type="InterPro" id="IPR010920">
    <property type="entry name" value="LSM_dom_sf"/>
</dbReference>
<dbReference type="InterPro" id="IPR001163">
    <property type="entry name" value="Sm_dom_euk/arc"/>
</dbReference>
<evidence type="ECO:0000256" key="6">
    <source>
        <dbReference type="ARBA" id="ARBA00023187"/>
    </source>
</evidence>
<dbReference type="PROSITE" id="PS52002">
    <property type="entry name" value="SM"/>
    <property type="match status" value="1"/>
</dbReference>
<evidence type="ECO:0000259" key="10">
    <source>
        <dbReference type="PROSITE" id="PS52002"/>
    </source>
</evidence>
<dbReference type="SMART" id="SM00651">
    <property type="entry name" value="Sm"/>
    <property type="match status" value="1"/>
</dbReference>
<dbReference type="OMA" id="HTITCET"/>
<dbReference type="GO" id="GO:0000387">
    <property type="term" value="P:spliceosomal snRNP assembly"/>
    <property type="evidence" value="ECO:0007669"/>
    <property type="project" value="UniProtKB-UniRule"/>
</dbReference>
<evidence type="ECO:0000256" key="7">
    <source>
        <dbReference type="ARBA" id="ARBA00023242"/>
    </source>
</evidence>
<keyword evidence="8 9" id="KW-0687">Ribonucleoprotein</keyword>
<keyword evidence="7 9" id="KW-0539">Nucleus</keyword>